<feature type="region of interest" description="Disordered" evidence="1">
    <location>
        <begin position="1"/>
        <end position="25"/>
    </location>
</feature>
<dbReference type="InParanoid" id="B9SA72"/>
<gene>
    <name evidence="2" type="ORF">RCOM_0862790</name>
</gene>
<evidence type="ECO:0000313" key="2">
    <source>
        <dbReference type="EMBL" id="EEF39491.1"/>
    </source>
</evidence>
<proteinExistence type="predicted"/>
<evidence type="ECO:0000256" key="1">
    <source>
        <dbReference type="SAM" id="MobiDB-lite"/>
    </source>
</evidence>
<dbReference type="AlphaFoldDB" id="B9SA72"/>
<name>B9SA72_RICCO</name>
<organism evidence="2 3">
    <name type="scientific">Ricinus communis</name>
    <name type="common">Castor bean</name>
    <dbReference type="NCBI Taxonomy" id="3988"/>
    <lineage>
        <taxon>Eukaryota</taxon>
        <taxon>Viridiplantae</taxon>
        <taxon>Streptophyta</taxon>
        <taxon>Embryophyta</taxon>
        <taxon>Tracheophyta</taxon>
        <taxon>Spermatophyta</taxon>
        <taxon>Magnoliopsida</taxon>
        <taxon>eudicotyledons</taxon>
        <taxon>Gunneridae</taxon>
        <taxon>Pentapetalae</taxon>
        <taxon>rosids</taxon>
        <taxon>fabids</taxon>
        <taxon>Malpighiales</taxon>
        <taxon>Euphorbiaceae</taxon>
        <taxon>Acalyphoideae</taxon>
        <taxon>Acalypheae</taxon>
        <taxon>Ricinus</taxon>
    </lineage>
</organism>
<sequence length="50" mass="5515">MIRLQKGNHLHGLERPTTPLGPMGGYPWKRKKDSIIIMSALISSLACPIS</sequence>
<dbReference type="EMBL" id="EQ973901">
    <property type="protein sequence ID" value="EEF39491.1"/>
    <property type="molecule type" value="Genomic_DNA"/>
</dbReference>
<evidence type="ECO:0000313" key="3">
    <source>
        <dbReference type="Proteomes" id="UP000008311"/>
    </source>
</evidence>
<dbReference type="Proteomes" id="UP000008311">
    <property type="component" value="Unassembled WGS sequence"/>
</dbReference>
<protein>
    <submittedName>
        <fullName evidence="2">Uncharacterized protein</fullName>
    </submittedName>
</protein>
<accession>B9SA72</accession>
<keyword evidence="3" id="KW-1185">Reference proteome</keyword>
<reference evidence="3" key="1">
    <citation type="journal article" date="2010" name="Nat. Biotechnol.">
        <title>Draft genome sequence of the oilseed species Ricinus communis.</title>
        <authorList>
            <person name="Chan A.P."/>
            <person name="Crabtree J."/>
            <person name="Zhao Q."/>
            <person name="Lorenzi H."/>
            <person name="Orvis J."/>
            <person name="Puiu D."/>
            <person name="Melake-Berhan A."/>
            <person name="Jones K.M."/>
            <person name="Redman J."/>
            <person name="Chen G."/>
            <person name="Cahoon E.B."/>
            <person name="Gedil M."/>
            <person name="Stanke M."/>
            <person name="Haas B.J."/>
            <person name="Wortman J.R."/>
            <person name="Fraser-Liggett C.M."/>
            <person name="Ravel J."/>
            <person name="Rabinowicz P.D."/>
        </authorList>
    </citation>
    <scope>NUCLEOTIDE SEQUENCE [LARGE SCALE GENOMIC DNA]</scope>
    <source>
        <strain evidence="3">cv. Hale</strain>
    </source>
</reference>